<proteinExistence type="predicted"/>
<keyword evidence="1" id="KW-0121">Carboxypeptidase</keyword>
<dbReference type="InterPro" id="IPR050491">
    <property type="entry name" value="AmpC-like"/>
</dbReference>
<keyword evidence="2" id="KW-1185">Reference proteome</keyword>
<name>A0A1L7I349_9FLAO</name>
<dbReference type="InterPro" id="IPR001466">
    <property type="entry name" value="Beta-lactam-related"/>
</dbReference>
<dbReference type="KEGG" id="gfl:GRFL_0889"/>
<sequence length="304" mass="34961">MDKVHDYGFDGIIVYIGKGDGSSKIYTAGYKDRDSKEAADPNSLFKIASVTKLYTALAITKLAYDNELSLEATLGDYFPELIGRIENAKDITIRMMVQHRSGIPNYTSVNNYWAHPKETDQERLSLVLDLPADFNPDSDYEYSNTNYLLLSMLIEKITKEKKFEYIQRTILTPLRLTHTYGSIHDVRLDDVMSGYYEGYQEDLKTDDTGLMLATAEDLGKFIRALNDGTAFRDQQELALYTSLYKFEHTGLIPGYQTIAKYHPDLDIVMIQFTNTVNFDGYNWSLHEIMYHKILNILKRQEKSN</sequence>
<dbReference type="PANTHER" id="PTHR46825:SF7">
    <property type="entry name" value="D-ALANYL-D-ALANINE CARBOXYPEPTIDASE"/>
    <property type="match status" value="1"/>
</dbReference>
<dbReference type="EC" id="3.4.16.4" evidence="1"/>
<dbReference type="GO" id="GO:0009002">
    <property type="term" value="F:serine-type D-Ala-D-Ala carboxypeptidase activity"/>
    <property type="evidence" value="ECO:0007669"/>
    <property type="project" value="UniProtKB-EC"/>
</dbReference>
<gene>
    <name evidence="1" type="ORF">GRFL_0889</name>
</gene>
<reference evidence="1 2" key="1">
    <citation type="submission" date="2016-07" db="EMBL/GenBank/DDBJ databases">
        <title>Multi-omics approach to identify versatile polysaccharide utilization systems of a marine flavobacterium Gramella flava.</title>
        <authorList>
            <person name="Tang K."/>
        </authorList>
    </citation>
    <scope>NUCLEOTIDE SEQUENCE [LARGE SCALE GENOMIC DNA]</scope>
    <source>
        <strain evidence="1 2">JLT2011</strain>
    </source>
</reference>
<dbReference type="AlphaFoldDB" id="A0A1L7I349"/>
<protein>
    <submittedName>
        <fullName evidence="1">D-alanyl-D-alanine carboxypeptidase</fullName>
        <ecNumber evidence="1">3.4.16.4</ecNumber>
    </submittedName>
</protein>
<evidence type="ECO:0000313" key="2">
    <source>
        <dbReference type="Proteomes" id="UP000186230"/>
    </source>
</evidence>
<dbReference type="InterPro" id="IPR012338">
    <property type="entry name" value="Beta-lactam/transpept-like"/>
</dbReference>
<dbReference type="STRING" id="1229726.GRFL_0889"/>
<organism evidence="1 2">
    <name type="scientific">Christiangramia flava JLT2011</name>
    <dbReference type="NCBI Taxonomy" id="1229726"/>
    <lineage>
        <taxon>Bacteria</taxon>
        <taxon>Pseudomonadati</taxon>
        <taxon>Bacteroidota</taxon>
        <taxon>Flavobacteriia</taxon>
        <taxon>Flavobacteriales</taxon>
        <taxon>Flavobacteriaceae</taxon>
        <taxon>Christiangramia</taxon>
    </lineage>
</organism>
<dbReference type="Gene3D" id="3.40.710.10">
    <property type="entry name" value="DD-peptidase/beta-lactamase superfamily"/>
    <property type="match status" value="1"/>
</dbReference>
<evidence type="ECO:0000313" key="1">
    <source>
        <dbReference type="EMBL" id="APU67613.1"/>
    </source>
</evidence>
<keyword evidence="1" id="KW-0378">Hydrolase</keyword>
<keyword evidence="1" id="KW-0645">Protease</keyword>
<dbReference type="SUPFAM" id="SSF56601">
    <property type="entry name" value="beta-lactamase/transpeptidase-like"/>
    <property type="match status" value="1"/>
</dbReference>
<dbReference type="Pfam" id="PF00144">
    <property type="entry name" value="Beta-lactamase"/>
    <property type="match status" value="1"/>
</dbReference>
<accession>A0A1L7I349</accession>
<dbReference type="Proteomes" id="UP000186230">
    <property type="component" value="Chromosome"/>
</dbReference>
<dbReference type="PANTHER" id="PTHR46825">
    <property type="entry name" value="D-ALANYL-D-ALANINE-CARBOXYPEPTIDASE/ENDOPEPTIDASE AMPH"/>
    <property type="match status" value="1"/>
</dbReference>
<dbReference type="EMBL" id="CP016359">
    <property type="protein sequence ID" value="APU67613.1"/>
    <property type="molecule type" value="Genomic_DNA"/>
</dbReference>